<feature type="region of interest" description="Disordered" evidence="1">
    <location>
        <begin position="410"/>
        <end position="432"/>
    </location>
</feature>
<feature type="compositionally biased region" description="Basic and acidic residues" evidence="1">
    <location>
        <begin position="510"/>
        <end position="521"/>
    </location>
</feature>
<reference evidence="2 3" key="1">
    <citation type="submission" date="2021-07" db="EMBL/GenBank/DDBJ databases">
        <authorList>
            <consortium name="Genoscope - CEA"/>
            <person name="William W."/>
        </authorList>
    </citation>
    <scope>NUCLEOTIDE SEQUENCE [LARGE SCALE GENOMIC DNA]</scope>
</reference>
<feature type="compositionally biased region" description="Basic and acidic residues" evidence="1">
    <location>
        <begin position="740"/>
        <end position="750"/>
    </location>
</feature>
<feature type="compositionally biased region" description="Basic and acidic residues" evidence="1">
    <location>
        <begin position="416"/>
        <end position="427"/>
    </location>
</feature>
<feature type="region of interest" description="Disordered" evidence="1">
    <location>
        <begin position="97"/>
        <end position="117"/>
    </location>
</feature>
<dbReference type="AlphaFoldDB" id="A0A8D9CR29"/>
<proteinExistence type="predicted"/>
<dbReference type="Proteomes" id="UP000694005">
    <property type="component" value="Chromosome A09"/>
</dbReference>
<feature type="region of interest" description="Disordered" evidence="1">
    <location>
        <begin position="318"/>
        <end position="362"/>
    </location>
</feature>
<organism evidence="2 3">
    <name type="scientific">Brassica campestris</name>
    <name type="common">Field mustard</name>
    <dbReference type="NCBI Taxonomy" id="3711"/>
    <lineage>
        <taxon>Eukaryota</taxon>
        <taxon>Viridiplantae</taxon>
        <taxon>Streptophyta</taxon>
        <taxon>Embryophyta</taxon>
        <taxon>Tracheophyta</taxon>
        <taxon>Spermatophyta</taxon>
        <taxon>Magnoliopsida</taxon>
        <taxon>eudicotyledons</taxon>
        <taxon>Gunneridae</taxon>
        <taxon>Pentapetalae</taxon>
        <taxon>rosids</taxon>
        <taxon>malvids</taxon>
        <taxon>Brassicales</taxon>
        <taxon>Brassicaceae</taxon>
        <taxon>Brassiceae</taxon>
        <taxon>Brassica</taxon>
    </lineage>
</organism>
<dbReference type="EMBL" id="LS974625">
    <property type="protein sequence ID" value="CAG7863305.1"/>
    <property type="molecule type" value="Genomic_DNA"/>
</dbReference>
<protein>
    <submittedName>
        <fullName evidence="2">Uncharacterized protein</fullName>
    </submittedName>
</protein>
<feature type="compositionally biased region" description="Polar residues" evidence="1">
    <location>
        <begin position="539"/>
        <end position="550"/>
    </location>
</feature>
<gene>
    <name evidence="2" type="ORF">BRAPAZ1V2_A09P37720.2</name>
</gene>
<name>A0A8D9CR29_BRACM</name>
<dbReference type="Gramene" id="A09p37720.2_BraZ1">
    <property type="protein sequence ID" value="A09p37720.2_BraZ1.CDS"/>
    <property type="gene ID" value="A09g37720.2_BraZ1"/>
</dbReference>
<feature type="region of interest" description="Disordered" evidence="1">
    <location>
        <begin position="674"/>
        <end position="707"/>
    </location>
</feature>
<feature type="region of interest" description="Disordered" evidence="1">
    <location>
        <begin position="740"/>
        <end position="782"/>
    </location>
</feature>
<feature type="compositionally biased region" description="Basic and acidic residues" evidence="1">
    <location>
        <begin position="756"/>
        <end position="767"/>
    </location>
</feature>
<feature type="region of interest" description="Disordered" evidence="1">
    <location>
        <begin position="505"/>
        <end position="550"/>
    </location>
</feature>
<feature type="region of interest" description="Disordered" evidence="1">
    <location>
        <begin position="175"/>
        <end position="199"/>
    </location>
</feature>
<evidence type="ECO:0000313" key="3">
    <source>
        <dbReference type="Proteomes" id="UP000694005"/>
    </source>
</evidence>
<evidence type="ECO:0000313" key="2">
    <source>
        <dbReference type="EMBL" id="CAG7863305.1"/>
    </source>
</evidence>
<feature type="region of interest" description="Disordered" evidence="1">
    <location>
        <begin position="1"/>
        <end position="28"/>
    </location>
</feature>
<sequence length="892" mass="97822">MCAGGHPRTSYSPRGPKSPKQSTRRARVLSPRTNVLICVLIDSHGRPVCADGHTQTYMDSHGRPVCVDGTHTDVLCVLTDTHGRPVQPTWAKITQTVHGKGQRAESRDQRADMCTDGQPQTSCVAKITRTVHEKGQRAESKDQPTDVLCVLTDTHGHTRTATDVLCVLTDTHGRPVCADGHPQTPRGPKSPKQSTGRVSVLSPRTNVLICVLMDSHGRHVCADGHTPTHTDSPGYVLCVLTNTHGRPVQPTWAKITQTVHGKGQHAESKDQCADMCTDGQPRTSCNTHGHTRTATDVLCVLADTHGRPIQPTWAKFTQTVHGKGQRAKSKDQRADMCTDGQPRTSYSPRGPKSPEQSTGRVSVLSPRTNVLICVLMDSRGRPVCADGHTQTHKDIHGRPVQPTWNKITQTVHRKGQRAESKDQRADMCTEGQPGTSCVHGRPVCADGHTRTATDVPCVLANTHGRPVCTEQIAHPRTSCVCWRTPMDVLCVLNRQPTWDKITQTVHRKGQRAESKDQRADMYTDGQPRTSCVPRGPKSPKQSTGRASMQSPRTNVLICVLMDSHRRPVCADGHTRTATDILYTHGQPRTSCVCWWTPTNVLCVLNRQPTRAKITRTVHKKGQRAESKDQSADKCTDGQPRMSCVHERHVCADGHTRTATDVLCVLTNTHRRPVSTNSHGRPVCAGGHPQTSYVPRGIKSPKQSTGRASVLSPRTNVLSPRTNVLICVLRDSHGCPMCADGHRRTHTDSHRRPVCADGHRRAHTDSHGRPVCAGGHPRTQPTWDKITQTVHGKGQRAESKDQRADMSTDVMCVLTDTHRHTRTATNVLYVMCVLTDTHGPPRTSCVCWRTPTDVLSPDVLCVLADTHGRPVCTEQTAHLGQNHPNSPREGPAC</sequence>
<feature type="compositionally biased region" description="Basic and acidic residues" evidence="1">
    <location>
        <begin position="102"/>
        <end position="113"/>
    </location>
</feature>
<evidence type="ECO:0000256" key="1">
    <source>
        <dbReference type="SAM" id="MobiDB-lite"/>
    </source>
</evidence>
<accession>A0A8D9CR29</accession>